<accession>A0A1Y3AW62</accession>
<keyword evidence="2" id="KW-1185">Reference proteome</keyword>
<gene>
    <name evidence="1" type="ORF">BLA29_009000</name>
</gene>
<evidence type="ECO:0000313" key="1">
    <source>
        <dbReference type="EMBL" id="OTF72740.1"/>
    </source>
</evidence>
<evidence type="ECO:0000313" key="2">
    <source>
        <dbReference type="Proteomes" id="UP000194236"/>
    </source>
</evidence>
<dbReference type="Proteomes" id="UP000194236">
    <property type="component" value="Unassembled WGS sequence"/>
</dbReference>
<comment type="caution">
    <text evidence="1">The sequence shown here is derived from an EMBL/GenBank/DDBJ whole genome shotgun (WGS) entry which is preliminary data.</text>
</comment>
<dbReference type="InterPro" id="IPR013783">
    <property type="entry name" value="Ig-like_fold"/>
</dbReference>
<reference evidence="1 2" key="1">
    <citation type="submission" date="2017-03" db="EMBL/GenBank/DDBJ databases">
        <title>Genome Survey of Euroglyphus maynei.</title>
        <authorList>
            <person name="Arlian L.G."/>
            <person name="Morgan M.S."/>
            <person name="Rider S.D."/>
        </authorList>
    </citation>
    <scope>NUCLEOTIDE SEQUENCE [LARGE SCALE GENOMIC DNA]</scope>
    <source>
        <strain evidence="1">Arlian Lab</strain>
        <tissue evidence="1">Whole body</tissue>
    </source>
</reference>
<name>A0A1Y3AW62_EURMA</name>
<organism evidence="1 2">
    <name type="scientific">Euroglyphus maynei</name>
    <name type="common">Mayne's house dust mite</name>
    <dbReference type="NCBI Taxonomy" id="6958"/>
    <lineage>
        <taxon>Eukaryota</taxon>
        <taxon>Metazoa</taxon>
        <taxon>Ecdysozoa</taxon>
        <taxon>Arthropoda</taxon>
        <taxon>Chelicerata</taxon>
        <taxon>Arachnida</taxon>
        <taxon>Acari</taxon>
        <taxon>Acariformes</taxon>
        <taxon>Sarcoptiformes</taxon>
        <taxon>Astigmata</taxon>
        <taxon>Psoroptidia</taxon>
        <taxon>Analgoidea</taxon>
        <taxon>Pyroglyphidae</taxon>
        <taxon>Pyroglyphinae</taxon>
        <taxon>Euroglyphus</taxon>
    </lineage>
</organism>
<dbReference type="Gene3D" id="2.60.40.10">
    <property type="entry name" value="Immunoglobulins"/>
    <property type="match status" value="1"/>
</dbReference>
<protein>
    <submittedName>
        <fullName evidence="1">Uncharacterized protein</fullName>
    </submittedName>
</protein>
<proteinExistence type="predicted"/>
<dbReference type="AlphaFoldDB" id="A0A1Y3AW62"/>
<dbReference type="OrthoDB" id="6516171at2759"/>
<dbReference type="EMBL" id="MUJZ01054876">
    <property type="protein sequence ID" value="OTF72740.1"/>
    <property type="molecule type" value="Genomic_DNA"/>
</dbReference>
<sequence>MFLALFQSYPATIPCRPTYSNANVTLWKENDYQYQQIKPNASLGITYDPRKGFHFDYPRWDTSVLECRYSINISDDNGQQQQQFYEAKSTISLHWSSKFNVPRFYFY</sequence>